<evidence type="ECO:0000259" key="12">
    <source>
        <dbReference type="Pfam" id="PF10099"/>
    </source>
</evidence>
<evidence type="ECO:0000256" key="2">
    <source>
        <dbReference type="ARBA" id="ARBA00022475"/>
    </source>
</evidence>
<keyword evidence="15" id="KW-1185">Reference proteome</keyword>
<comment type="caution">
    <text evidence="14">The sequence shown here is derived from an EMBL/GenBank/DDBJ whole genome shotgun (WGS) entry which is preliminary data.</text>
</comment>
<keyword evidence="5" id="KW-0805">Transcription regulation</keyword>
<keyword evidence="7" id="KW-0804">Transcription</keyword>
<feature type="domain" description="Anti-sigma-K factor RskA N-terminal" evidence="13">
    <location>
        <begin position="11"/>
        <end position="58"/>
    </location>
</feature>
<evidence type="ECO:0000256" key="7">
    <source>
        <dbReference type="ARBA" id="ARBA00023163"/>
    </source>
</evidence>
<evidence type="ECO:0000256" key="9">
    <source>
        <dbReference type="ARBA" id="ARBA00030803"/>
    </source>
</evidence>
<dbReference type="InterPro" id="IPR053877">
    <property type="entry name" value="RskA_N"/>
</dbReference>
<evidence type="ECO:0000256" key="3">
    <source>
        <dbReference type="ARBA" id="ARBA00022692"/>
    </source>
</evidence>
<dbReference type="InterPro" id="IPR041916">
    <property type="entry name" value="Anti_sigma_zinc_sf"/>
</dbReference>
<comment type="subcellular location">
    <subcellularLocation>
        <location evidence="1">Cell membrane</location>
        <topology evidence="1">Single-pass membrane protein</topology>
    </subcellularLocation>
</comment>
<evidence type="ECO:0000256" key="1">
    <source>
        <dbReference type="ARBA" id="ARBA00004162"/>
    </source>
</evidence>
<dbReference type="InterPro" id="IPR051474">
    <property type="entry name" value="Anti-sigma-K/W_factor"/>
</dbReference>
<dbReference type="PANTHER" id="PTHR37461">
    <property type="entry name" value="ANTI-SIGMA-K FACTOR RSKA"/>
    <property type="match status" value="1"/>
</dbReference>
<feature type="transmembrane region" description="Helical" evidence="11">
    <location>
        <begin position="197"/>
        <end position="216"/>
    </location>
</feature>
<dbReference type="Gene3D" id="1.10.10.1320">
    <property type="entry name" value="Anti-sigma factor, zinc-finger domain"/>
    <property type="match status" value="1"/>
</dbReference>
<dbReference type="PANTHER" id="PTHR37461:SF1">
    <property type="entry name" value="ANTI-SIGMA-K FACTOR RSKA"/>
    <property type="match status" value="1"/>
</dbReference>
<name>A0ABW6QYI6_9NOCA</name>
<gene>
    <name evidence="14" type="ORF">ACFYV7_24055</name>
</gene>
<dbReference type="InterPro" id="IPR018764">
    <property type="entry name" value="RskA_C"/>
</dbReference>
<keyword evidence="2" id="KW-1003">Cell membrane</keyword>
<dbReference type="Proteomes" id="UP001601948">
    <property type="component" value="Unassembled WGS sequence"/>
</dbReference>
<evidence type="ECO:0000313" key="14">
    <source>
        <dbReference type="EMBL" id="MFF3225892.1"/>
    </source>
</evidence>
<proteinExistence type="predicted"/>
<evidence type="ECO:0000259" key="13">
    <source>
        <dbReference type="Pfam" id="PF22618"/>
    </source>
</evidence>
<keyword evidence="6 11" id="KW-0472">Membrane</keyword>
<protein>
    <recommendedName>
        <fullName evidence="9">Regulator of SigK</fullName>
    </recommendedName>
    <alternativeName>
        <fullName evidence="8">Sigma-K anti-sigma factor RskA</fullName>
    </alternativeName>
</protein>
<feature type="domain" description="Anti-sigma K factor RskA C-terminal" evidence="12">
    <location>
        <begin position="198"/>
        <end position="331"/>
    </location>
</feature>
<keyword evidence="4 11" id="KW-1133">Transmembrane helix</keyword>
<evidence type="ECO:0000256" key="8">
    <source>
        <dbReference type="ARBA" id="ARBA00029829"/>
    </source>
</evidence>
<evidence type="ECO:0000313" key="15">
    <source>
        <dbReference type="Proteomes" id="UP001601948"/>
    </source>
</evidence>
<feature type="region of interest" description="Disordered" evidence="10">
    <location>
        <begin position="88"/>
        <end position="180"/>
    </location>
</feature>
<evidence type="ECO:0000256" key="5">
    <source>
        <dbReference type="ARBA" id="ARBA00023015"/>
    </source>
</evidence>
<evidence type="ECO:0000256" key="10">
    <source>
        <dbReference type="SAM" id="MobiDB-lite"/>
    </source>
</evidence>
<evidence type="ECO:0000256" key="6">
    <source>
        <dbReference type="ARBA" id="ARBA00023136"/>
    </source>
</evidence>
<evidence type="ECO:0000256" key="4">
    <source>
        <dbReference type="ARBA" id="ARBA00022989"/>
    </source>
</evidence>
<accession>A0ABW6QYI6</accession>
<dbReference type="RefSeq" id="WP_387720701.1">
    <property type="nucleotide sequence ID" value="NZ_JBIAPI010000006.1"/>
</dbReference>
<dbReference type="Pfam" id="PF10099">
    <property type="entry name" value="RskA_C"/>
    <property type="match status" value="1"/>
</dbReference>
<evidence type="ECO:0000256" key="11">
    <source>
        <dbReference type="SAM" id="Phobius"/>
    </source>
</evidence>
<reference evidence="14 15" key="1">
    <citation type="submission" date="2024-10" db="EMBL/GenBank/DDBJ databases">
        <title>The Natural Products Discovery Center: Release of the First 8490 Sequenced Strains for Exploring Actinobacteria Biosynthetic Diversity.</title>
        <authorList>
            <person name="Kalkreuter E."/>
            <person name="Kautsar S.A."/>
            <person name="Yang D."/>
            <person name="Bader C.D."/>
            <person name="Teijaro C.N."/>
            <person name="Fluegel L."/>
            <person name="Davis C.M."/>
            <person name="Simpson J.R."/>
            <person name="Lauterbach L."/>
            <person name="Steele A.D."/>
            <person name="Gui C."/>
            <person name="Meng S."/>
            <person name="Li G."/>
            <person name="Viehrig K."/>
            <person name="Ye F."/>
            <person name="Su P."/>
            <person name="Kiefer A.F."/>
            <person name="Nichols A."/>
            <person name="Cepeda A.J."/>
            <person name="Yan W."/>
            <person name="Fan B."/>
            <person name="Jiang Y."/>
            <person name="Adhikari A."/>
            <person name="Zheng C.-J."/>
            <person name="Schuster L."/>
            <person name="Cowan T.M."/>
            <person name="Smanski M.J."/>
            <person name="Chevrette M.G."/>
            <person name="De Carvalho L.P.S."/>
            <person name="Shen B."/>
        </authorList>
    </citation>
    <scope>NUCLEOTIDE SEQUENCE [LARGE SCALE GENOMIC DNA]</scope>
    <source>
        <strain evidence="14 15">NPDC003040</strain>
    </source>
</reference>
<keyword evidence="3 11" id="KW-0812">Transmembrane</keyword>
<organism evidence="14 15">
    <name type="scientific">Nocardia suismassiliense</name>
    <dbReference type="NCBI Taxonomy" id="2077092"/>
    <lineage>
        <taxon>Bacteria</taxon>
        <taxon>Bacillati</taxon>
        <taxon>Actinomycetota</taxon>
        <taxon>Actinomycetes</taxon>
        <taxon>Mycobacteriales</taxon>
        <taxon>Nocardiaceae</taxon>
        <taxon>Nocardia</taxon>
    </lineage>
</organism>
<dbReference type="EMBL" id="JBIAPI010000006">
    <property type="protein sequence ID" value="MFF3225892.1"/>
    <property type="molecule type" value="Genomic_DNA"/>
</dbReference>
<dbReference type="Pfam" id="PF22618">
    <property type="entry name" value="RskA_N"/>
    <property type="match status" value="1"/>
</dbReference>
<sequence length="339" mass="34712">MSANGQRGSDLLDLAYPYAMDAVAELERRSIEHRLREADPVTVDAFAAIVFGVRETLAALTVLDATAPPAELETTLLRALDEAAGPLGERRDGFQRLGDASGASGAGGDRFPSSGEAAGMPGEGPRRLPQVDDQIVGPGARGNGSHPIDAATDPPGKVRNPFHWGDDAPGDSGGDRNGFHLANEAAGDRKRFQRLRWLAAAVAVVVAIGAGVGVLVNRAGVPGAPGLTAQMVLEQPDVTVKSVPVVGGGTLTVRTSARIAAATVSFESVSAPSPGRSYQVWLVPLGGKPQSATVLTELPSTGPALVTRFDPVDTLAVTVEPSTGSPAPTGDMIASVNLA</sequence>